<gene>
    <name evidence="2" type="ORF">HOC_00795</name>
</gene>
<protein>
    <recommendedName>
        <fullName evidence="4">Glycosyltransferase RgtA/B/C/D-like domain-containing protein</fullName>
    </recommendedName>
</protein>
<reference evidence="2 3" key="1">
    <citation type="journal article" date="2014" name="Antonie Van Leeuwenhoek">
        <title>Hyphomonas beringensis sp. nov. and Hyphomonas chukchiensis sp. nov., isolated from surface seawater of the Bering Sea and Chukchi Sea.</title>
        <authorList>
            <person name="Li C."/>
            <person name="Lai Q."/>
            <person name="Li G."/>
            <person name="Dong C."/>
            <person name="Wang J."/>
            <person name="Liao Y."/>
            <person name="Shao Z."/>
        </authorList>
    </citation>
    <scope>NUCLEOTIDE SEQUENCE [LARGE SCALE GENOMIC DNA]</scope>
    <source>
        <strain evidence="2 3">SCH89</strain>
    </source>
</reference>
<accession>A0A059GD49</accession>
<proteinExistence type="predicted"/>
<dbReference type="STRING" id="1280953.HOC_00795"/>
<keyword evidence="1" id="KW-0812">Transmembrane</keyword>
<evidence type="ECO:0000313" key="2">
    <source>
        <dbReference type="EMBL" id="KDA04378.1"/>
    </source>
</evidence>
<dbReference type="AlphaFoldDB" id="A0A059GD49"/>
<dbReference type="Proteomes" id="UP000024942">
    <property type="component" value="Unassembled WGS sequence"/>
</dbReference>
<dbReference type="EMBL" id="ARYL01000001">
    <property type="protein sequence ID" value="KDA04378.1"/>
    <property type="molecule type" value="Genomic_DNA"/>
</dbReference>
<feature type="transmembrane region" description="Helical" evidence="1">
    <location>
        <begin position="402"/>
        <end position="421"/>
    </location>
</feature>
<dbReference type="RefSeq" id="WP_035534787.1">
    <property type="nucleotide sequence ID" value="NZ_ARYL01000001.1"/>
</dbReference>
<feature type="transmembrane region" description="Helical" evidence="1">
    <location>
        <begin position="295"/>
        <end position="313"/>
    </location>
</feature>
<comment type="caution">
    <text evidence="2">The sequence shown here is derived from an EMBL/GenBank/DDBJ whole genome shotgun (WGS) entry which is preliminary data.</text>
</comment>
<keyword evidence="1" id="KW-0472">Membrane</keyword>
<keyword evidence="1" id="KW-1133">Transmembrane helix</keyword>
<organism evidence="2 3">
    <name type="scientific">Hyphomonas oceanitis SCH89</name>
    <dbReference type="NCBI Taxonomy" id="1280953"/>
    <lineage>
        <taxon>Bacteria</taxon>
        <taxon>Pseudomonadati</taxon>
        <taxon>Pseudomonadota</taxon>
        <taxon>Alphaproteobacteria</taxon>
        <taxon>Hyphomonadales</taxon>
        <taxon>Hyphomonadaceae</taxon>
        <taxon>Hyphomonas</taxon>
    </lineage>
</organism>
<evidence type="ECO:0000256" key="1">
    <source>
        <dbReference type="SAM" id="Phobius"/>
    </source>
</evidence>
<feature type="transmembrane region" description="Helical" evidence="1">
    <location>
        <begin position="163"/>
        <end position="181"/>
    </location>
</feature>
<keyword evidence="3" id="KW-1185">Reference proteome</keyword>
<feature type="transmembrane region" description="Helical" evidence="1">
    <location>
        <begin position="232"/>
        <end position="253"/>
    </location>
</feature>
<feature type="transmembrane region" description="Helical" evidence="1">
    <location>
        <begin position="428"/>
        <end position="445"/>
    </location>
</feature>
<feature type="transmembrane region" description="Helical" evidence="1">
    <location>
        <begin position="107"/>
        <end position="125"/>
    </location>
</feature>
<feature type="transmembrane region" description="Helical" evidence="1">
    <location>
        <begin position="137"/>
        <end position="156"/>
    </location>
</feature>
<dbReference type="eggNOG" id="COG1287">
    <property type="taxonomic scope" value="Bacteria"/>
</dbReference>
<feature type="transmembrane region" description="Helical" evidence="1">
    <location>
        <begin position="379"/>
        <end position="396"/>
    </location>
</feature>
<dbReference type="PATRIC" id="fig|1280953.3.peg.157"/>
<feature type="transmembrane region" description="Helical" evidence="1">
    <location>
        <begin position="15"/>
        <end position="32"/>
    </location>
</feature>
<evidence type="ECO:0008006" key="4">
    <source>
        <dbReference type="Google" id="ProtNLM"/>
    </source>
</evidence>
<sequence length="590" mass="63701">MSLSSSSGSRPDNPYWLLFGCFLLVGAGLLLMDGPPGNSYLSDVDDIARRLQIADLLRDGQWHDPSWPFLQTPDVYQSPWSRLVDAPYVFITWALSPFMDTDSGFRIARLVVPPLWFVVYAALTVRVMQHLTGRTPGAIPVAMAALASFLVMPEFYPARIDHHNVQLVLMMALSLGLVSPHRHAGLLVGLASFLSIAVGLECTPFIAIALVSLGLVAVWTGEAGHIRRFRQAGLSLGLLTLPGSLVLIGPAGLGQVYCDAISAPWILALSVSGGIIALAPRLWGMTAFSSRAARFSSLAMPGALLLAGLWIAFPQCHHGPLYMVDPVAKEFWLSRVLQEHDFIRLYAEGGPRVLVFGPVALTGVLIAIWTWTRPRTASAGVLYAIAVAAVVLALLQNRNFPFAASFAALFVPGLVQAYGRISSLRTRVVPLVVPVLAITVIIIAIRRTDPAIDLIMVMKGDACLNQDLSVLDTAPPGTVMAPPRMSFTLAEYNQTSGGHHPVASLPFHRAAPSISMVAQTFTRDDADGRREALAPFDYVAVCRMDLELDRAPAPLFGALAAGENWPGLIDVAPDSGSRFRLMRIDHDALQ</sequence>
<feature type="transmembrane region" description="Helical" evidence="1">
    <location>
        <begin position="265"/>
        <end position="283"/>
    </location>
</feature>
<feature type="transmembrane region" description="Helical" evidence="1">
    <location>
        <begin position="353"/>
        <end position="372"/>
    </location>
</feature>
<dbReference type="OrthoDB" id="1082056at2"/>
<feature type="transmembrane region" description="Helical" evidence="1">
    <location>
        <begin position="187"/>
        <end position="220"/>
    </location>
</feature>
<name>A0A059GD49_9PROT</name>
<evidence type="ECO:0000313" key="3">
    <source>
        <dbReference type="Proteomes" id="UP000024942"/>
    </source>
</evidence>